<evidence type="ECO:0000256" key="7">
    <source>
        <dbReference type="ARBA" id="ARBA00022490"/>
    </source>
</evidence>
<keyword evidence="10" id="KW-0547">Nucleotide-binding</keyword>
<evidence type="ECO:0000256" key="12">
    <source>
        <dbReference type="ARBA" id="ARBA00022842"/>
    </source>
</evidence>
<dbReference type="InterPro" id="IPR004529">
    <property type="entry name" value="Phe-tRNA-synth_IIc_asu"/>
</dbReference>
<dbReference type="EMBL" id="CAFBLX010000008">
    <property type="protein sequence ID" value="CAB4875896.1"/>
    <property type="molecule type" value="Genomic_DNA"/>
</dbReference>
<dbReference type="PROSITE" id="PS50862">
    <property type="entry name" value="AA_TRNA_LIGASE_II"/>
    <property type="match status" value="1"/>
</dbReference>
<keyword evidence="13" id="KW-0648">Protein biosynthesis</keyword>
<dbReference type="SUPFAM" id="SSF55681">
    <property type="entry name" value="Class II aaRS and biotin synthetases"/>
    <property type="match status" value="1"/>
</dbReference>
<evidence type="ECO:0000256" key="6">
    <source>
        <dbReference type="ARBA" id="ARBA00015409"/>
    </source>
</evidence>
<keyword evidence="7" id="KW-0963">Cytoplasm</keyword>
<dbReference type="CDD" id="cd00496">
    <property type="entry name" value="PheRS_alpha_core"/>
    <property type="match status" value="1"/>
</dbReference>
<dbReference type="InterPro" id="IPR004188">
    <property type="entry name" value="Phe-tRNA_ligase_II_N"/>
</dbReference>
<dbReference type="InterPro" id="IPR010978">
    <property type="entry name" value="tRNA-bd_arm"/>
</dbReference>
<dbReference type="InterPro" id="IPR045864">
    <property type="entry name" value="aa-tRNA-synth_II/BPL/LPL"/>
</dbReference>
<dbReference type="GO" id="GO:0006432">
    <property type="term" value="P:phenylalanyl-tRNA aminoacylation"/>
    <property type="evidence" value="ECO:0007669"/>
    <property type="project" value="InterPro"/>
</dbReference>
<evidence type="ECO:0000256" key="15">
    <source>
        <dbReference type="ARBA" id="ARBA00030612"/>
    </source>
</evidence>
<dbReference type="PANTHER" id="PTHR11538">
    <property type="entry name" value="PHENYLALANYL-TRNA SYNTHETASE"/>
    <property type="match status" value="1"/>
</dbReference>
<evidence type="ECO:0000256" key="8">
    <source>
        <dbReference type="ARBA" id="ARBA00022598"/>
    </source>
</evidence>
<evidence type="ECO:0000256" key="3">
    <source>
        <dbReference type="ARBA" id="ARBA00010207"/>
    </source>
</evidence>
<evidence type="ECO:0000256" key="16">
    <source>
        <dbReference type="ARBA" id="ARBA00049255"/>
    </source>
</evidence>
<dbReference type="PANTHER" id="PTHR11538:SF41">
    <property type="entry name" value="PHENYLALANINE--TRNA LIGASE, MITOCHONDRIAL"/>
    <property type="match status" value="1"/>
</dbReference>
<dbReference type="NCBIfam" id="TIGR00468">
    <property type="entry name" value="pheS"/>
    <property type="match status" value="1"/>
</dbReference>
<accession>A0A6J7DZ26</accession>
<dbReference type="GO" id="GO:0005524">
    <property type="term" value="F:ATP binding"/>
    <property type="evidence" value="ECO:0007669"/>
    <property type="project" value="UniProtKB-KW"/>
</dbReference>
<protein>
    <recommendedName>
        <fullName evidence="6">Phenylalanine--tRNA ligase alpha subunit</fullName>
        <ecNumber evidence="5">6.1.1.20</ecNumber>
    </recommendedName>
    <alternativeName>
        <fullName evidence="15">Phenylalanyl-tRNA synthetase alpha subunit</fullName>
    </alternativeName>
</protein>
<gene>
    <name evidence="18" type="ORF">UFOPK3472_00230</name>
</gene>
<keyword evidence="11" id="KW-0067">ATP-binding</keyword>
<dbReference type="InterPro" id="IPR022911">
    <property type="entry name" value="Phe_tRNA_ligase_alpha1_bac"/>
</dbReference>
<dbReference type="SUPFAM" id="SSF46589">
    <property type="entry name" value="tRNA-binding arm"/>
    <property type="match status" value="1"/>
</dbReference>
<keyword evidence="12" id="KW-0460">Magnesium</keyword>
<dbReference type="Pfam" id="PF02912">
    <property type="entry name" value="Phe_tRNA-synt_N"/>
    <property type="match status" value="1"/>
</dbReference>
<dbReference type="GO" id="GO:0000049">
    <property type="term" value="F:tRNA binding"/>
    <property type="evidence" value="ECO:0007669"/>
    <property type="project" value="InterPro"/>
</dbReference>
<keyword evidence="8" id="KW-0436">Ligase</keyword>
<sequence>MAKKESGPEPVDPSVLEESALDAAVDSAEQAFADASDLDALTKVKIDHVGGKAPLALAQRALGALPGDQKADAGKRVKVARDRVQKSFDERRAVLSAERDAAILVAETIDVTLPTDRTPVGARHPITIISEQVADVFVGMGWEVEEGPEVETEHFNFDALNFLPDHPARTMQDTFHIAPEGSRQVLRTHTSPVQVRSMLSRDVPIYVVCPGRTFRTDELDTTHTPVFHQVEGLAIDKGLTMAHLRGTLDAFAQALFGSDTRTRMRPNYFPFTEPSAEVDVWFPKKKGGAGWVEWGGCGMVNPKVLQASGIDPEVYTGFAFGMGLERTLQFRNDIPDMRDIVEGDIRFTLPFGVQA</sequence>
<comment type="catalytic activity">
    <reaction evidence="16">
        <text>tRNA(Phe) + L-phenylalanine + ATP = L-phenylalanyl-tRNA(Phe) + AMP + diphosphate + H(+)</text>
        <dbReference type="Rhea" id="RHEA:19413"/>
        <dbReference type="Rhea" id="RHEA-COMP:9668"/>
        <dbReference type="Rhea" id="RHEA-COMP:9699"/>
        <dbReference type="ChEBI" id="CHEBI:15378"/>
        <dbReference type="ChEBI" id="CHEBI:30616"/>
        <dbReference type="ChEBI" id="CHEBI:33019"/>
        <dbReference type="ChEBI" id="CHEBI:58095"/>
        <dbReference type="ChEBI" id="CHEBI:78442"/>
        <dbReference type="ChEBI" id="CHEBI:78531"/>
        <dbReference type="ChEBI" id="CHEBI:456215"/>
        <dbReference type="EC" id="6.1.1.20"/>
    </reaction>
</comment>
<keyword evidence="9" id="KW-0479">Metal-binding</keyword>
<dbReference type="GO" id="GO:0046872">
    <property type="term" value="F:metal ion binding"/>
    <property type="evidence" value="ECO:0007669"/>
    <property type="project" value="UniProtKB-KW"/>
</dbReference>
<evidence type="ECO:0000256" key="13">
    <source>
        <dbReference type="ARBA" id="ARBA00022917"/>
    </source>
</evidence>
<comment type="subcellular location">
    <subcellularLocation>
        <location evidence="2">Cytoplasm</location>
    </subcellularLocation>
</comment>
<reference evidence="18" key="1">
    <citation type="submission" date="2020-05" db="EMBL/GenBank/DDBJ databases">
        <authorList>
            <person name="Chiriac C."/>
            <person name="Salcher M."/>
            <person name="Ghai R."/>
            <person name="Kavagutti S V."/>
        </authorList>
    </citation>
    <scope>NUCLEOTIDE SEQUENCE</scope>
</reference>
<evidence type="ECO:0000256" key="10">
    <source>
        <dbReference type="ARBA" id="ARBA00022741"/>
    </source>
</evidence>
<evidence type="ECO:0000313" key="18">
    <source>
        <dbReference type="EMBL" id="CAB4875896.1"/>
    </source>
</evidence>
<comment type="subunit">
    <text evidence="4">Tetramer of two alpha and two beta subunits.</text>
</comment>
<dbReference type="FunFam" id="3.30.930.10:FF:000003">
    <property type="entry name" value="Phenylalanine--tRNA ligase alpha subunit"/>
    <property type="match status" value="1"/>
</dbReference>
<feature type="domain" description="Aminoacyl-transfer RNA synthetases class-II family profile" evidence="17">
    <location>
        <begin position="129"/>
        <end position="350"/>
    </location>
</feature>
<dbReference type="EC" id="6.1.1.20" evidence="5"/>
<proteinExistence type="inferred from homology"/>
<comment type="similarity">
    <text evidence="3">Belongs to the class-II aminoacyl-tRNA synthetase family. Phe-tRNA synthetase alpha subunit type 1 subfamily.</text>
</comment>
<evidence type="ECO:0000256" key="9">
    <source>
        <dbReference type="ARBA" id="ARBA00022723"/>
    </source>
</evidence>
<dbReference type="Pfam" id="PF01409">
    <property type="entry name" value="tRNA-synt_2d"/>
    <property type="match status" value="1"/>
</dbReference>
<dbReference type="Gene3D" id="3.30.930.10">
    <property type="entry name" value="Bira Bifunctional Protein, Domain 2"/>
    <property type="match status" value="1"/>
</dbReference>
<dbReference type="InterPro" id="IPR002319">
    <property type="entry name" value="Phenylalanyl-tRNA_Synthase"/>
</dbReference>
<dbReference type="HAMAP" id="MF_00281">
    <property type="entry name" value="Phe_tRNA_synth_alpha1"/>
    <property type="match status" value="1"/>
</dbReference>
<dbReference type="GO" id="GO:0005737">
    <property type="term" value="C:cytoplasm"/>
    <property type="evidence" value="ECO:0007669"/>
    <property type="project" value="UniProtKB-SubCell"/>
</dbReference>
<evidence type="ECO:0000256" key="2">
    <source>
        <dbReference type="ARBA" id="ARBA00004496"/>
    </source>
</evidence>
<organism evidence="18">
    <name type="scientific">freshwater metagenome</name>
    <dbReference type="NCBI Taxonomy" id="449393"/>
    <lineage>
        <taxon>unclassified sequences</taxon>
        <taxon>metagenomes</taxon>
        <taxon>ecological metagenomes</taxon>
    </lineage>
</organism>
<evidence type="ECO:0000256" key="1">
    <source>
        <dbReference type="ARBA" id="ARBA00001946"/>
    </source>
</evidence>
<name>A0A6J7DZ26_9ZZZZ</name>
<dbReference type="GO" id="GO:0004826">
    <property type="term" value="F:phenylalanine-tRNA ligase activity"/>
    <property type="evidence" value="ECO:0007669"/>
    <property type="project" value="UniProtKB-EC"/>
</dbReference>
<evidence type="ECO:0000256" key="4">
    <source>
        <dbReference type="ARBA" id="ARBA00011209"/>
    </source>
</evidence>
<evidence type="ECO:0000256" key="11">
    <source>
        <dbReference type="ARBA" id="ARBA00022840"/>
    </source>
</evidence>
<evidence type="ECO:0000256" key="14">
    <source>
        <dbReference type="ARBA" id="ARBA00023146"/>
    </source>
</evidence>
<comment type="cofactor">
    <cofactor evidence="1">
        <name>Mg(2+)</name>
        <dbReference type="ChEBI" id="CHEBI:18420"/>
    </cofactor>
</comment>
<dbReference type="InterPro" id="IPR006195">
    <property type="entry name" value="aa-tRNA-synth_II"/>
</dbReference>
<evidence type="ECO:0000259" key="17">
    <source>
        <dbReference type="PROSITE" id="PS50862"/>
    </source>
</evidence>
<evidence type="ECO:0000256" key="5">
    <source>
        <dbReference type="ARBA" id="ARBA00012814"/>
    </source>
</evidence>
<keyword evidence="14" id="KW-0030">Aminoacyl-tRNA synthetase</keyword>
<dbReference type="AlphaFoldDB" id="A0A6J7DZ26"/>